<dbReference type="InterPro" id="IPR006912">
    <property type="entry name" value="Harbinger_derived_prot"/>
</dbReference>
<proteinExistence type="predicted"/>
<evidence type="ECO:0000313" key="1">
    <source>
        <dbReference type="EnsemblPlants" id="AET4Gv20471300.1"/>
    </source>
</evidence>
<dbReference type="EnsemblPlants" id="AET4Gv20471300.1">
    <property type="protein sequence ID" value="AET4Gv20471300.1"/>
    <property type="gene ID" value="AET4Gv20471300"/>
</dbReference>
<reference evidence="1" key="4">
    <citation type="submission" date="2019-03" db="UniProtKB">
        <authorList>
            <consortium name="EnsemblPlants"/>
        </authorList>
    </citation>
    <scope>IDENTIFICATION</scope>
</reference>
<dbReference type="AlphaFoldDB" id="A0A453I7W3"/>
<dbReference type="Gramene" id="AET4Gv20471300.1">
    <property type="protein sequence ID" value="AET4Gv20471300.1"/>
    <property type="gene ID" value="AET4Gv20471300"/>
</dbReference>
<reference evidence="1" key="3">
    <citation type="journal article" date="2017" name="Nature">
        <title>Genome sequence of the progenitor of the wheat D genome Aegilops tauschii.</title>
        <authorList>
            <person name="Luo M.C."/>
            <person name="Gu Y.Q."/>
            <person name="Puiu D."/>
            <person name="Wang H."/>
            <person name="Twardziok S.O."/>
            <person name="Deal K.R."/>
            <person name="Huo N."/>
            <person name="Zhu T."/>
            <person name="Wang L."/>
            <person name="Wang Y."/>
            <person name="McGuire P.E."/>
            <person name="Liu S."/>
            <person name="Long H."/>
            <person name="Ramasamy R.K."/>
            <person name="Rodriguez J.C."/>
            <person name="Van S.L."/>
            <person name="Yuan L."/>
            <person name="Wang Z."/>
            <person name="Xia Z."/>
            <person name="Xiao L."/>
            <person name="Anderson O.D."/>
            <person name="Ouyang S."/>
            <person name="Liang Y."/>
            <person name="Zimin A.V."/>
            <person name="Pertea G."/>
            <person name="Qi P."/>
            <person name="Bennetzen J.L."/>
            <person name="Dai X."/>
            <person name="Dawson M.W."/>
            <person name="Muller H.G."/>
            <person name="Kugler K."/>
            <person name="Rivarola-Duarte L."/>
            <person name="Spannagl M."/>
            <person name="Mayer K.F.X."/>
            <person name="Lu F.H."/>
            <person name="Bevan M.W."/>
            <person name="Leroy P."/>
            <person name="Li P."/>
            <person name="You F.M."/>
            <person name="Sun Q."/>
            <person name="Liu Z."/>
            <person name="Lyons E."/>
            <person name="Wicker T."/>
            <person name="Salzberg S.L."/>
            <person name="Devos K.M."/>
            <person name="Dvorak J."/>
        </authorList>
    </citation>
    <scope>NUCLEOTIDE SEQUENCE [LARGE SCALE GENOMIC DNA]</scope>
    <source>
        <strain evidence="1">cv. AL8/78</strain>
    </source>
</reference>
<evidence type="ECO:0000313" key="2">
    <source>
        <dbReference type="Proteomes" id="UP000015105"/>
    </source>
</evidence>
<reference evidence="2" key="2">
    <citation type="journal article" date="2017" name="Nat. Plants">
        <title>The Aegilops tauschii genome reveals multiple impacts of transposons.</title>
        <authorList>
            <person name="Zhao G."/>
            <person name="Zou C."/>
            <person name="Li K."/>
            <person name="Wang K."/>
            <person name="Li T."/>
            <person name="Gao L."/>
            <person name="Zhang X."/>
            <person name="Wang H."/>
            <person name="Yang Z."/>
            <person name="Liu X."/>
            <person name="Jiang W."/>
            <person name="Mao L."/>
            <person name="Kong X."/>
            <person name="Jiao Y."/>
            <person name="Jia J."/>
        </authorList>
    </citation>
    <scope>NUCLEOTIDE SEQUENCE [LARGE SCALE GENOMIC DNA]</scope>
    <source>
        <strain evidence="2">cv. AL8/78</strain>
    </source>
</reference>
<name>A0A453I7W3_AEGTS</name>
<dbReference type="Pfam" id="PF04827">
    <property type="entry name" value="Plant_tran"/>
    <property type="match status" value="1"/>
</dbReference>
<organism evidence="1 2">
    <name type="scientific">Aegilops tauschii subsp. strangulata</name>
    <name type="common">Goatgrass</name>
    <dbReference type="NCBI Taxonomy" id="200361"/>
    <lineage>
        <taxon>Eukaryota</taxon>
        <taxon>Viridiplantae</taxon>
        <taxon>Streptophyta</taxon>
        <taxon>Embryophyta</taxon>
        <taxon>Tracheophyta</taxon>
        <taxon>Spermatophyta</taxon>
        <taxon>Magnoliopsida</taxon>
        <taxon>Liliopsida</taxon>
        <taxon>Poales</taxon>
        <taxon>Poaceae</taxon>
        <taxon>BOP clade</taxon>
        <taxon>Pooideae</taxon>
        <taxon>Triticodae</taxon>
        <taxon>Triticeae</taxon>
        <taxon>Triticinae</taxon>
        <taxon>Aegilops</taxon>
    </lineage>
</organism>
<reference evidence="1" key="5">
    <citation type="journal article" date="2021" name="G3 (Bethesda)">
        <title>Aegilops tauschii genome assembly Aet v5.0 features greater sequence contiguity and improved annotation.</title>
        <authorList>
            <person name="Wang L."/>
            <person name="Zhu T."/>
            <person name="Rodriguez J.C."/>
            <person name="Deal K.R."/>
            <person name="Dubcovsky J."/>
            <person name="McGuire P.E."/>
            <person name="Lux T."/>
            <person name="Spannagl M."/>
            <person name="Mayer K.F.X."/>
            <person name="Baldrich P."/>
            <person name="Meyers B.C."/>
            <person name="Huo N."/>
            <person name="Gu Y.Q."/>
            <person name="Zhou H."/>
            <person name="Devos K.M."/>
            <person name="Bennetzen J.L."/>
            <person name="Unver T."/>
            <person name="Budak H."/>
            <person name="Gulick P.J."/>
            <person name="Galiba G."/>
            <person name="Kalapos B."/>
            <person name="Nelson D.R."/>
            <person name="Li P."/>
            <person name="You F.M."/>
            <person name="Luo M.C."/>
            <person name="Dvorak J."/>
        </authorList>
    </citation>
    <scope>NUCLEOTIDE SEQUENCE [LARGE SCALE GENOMIC DNA]</scope>
    <source>
        <strain evidence="1">cv. AL8/78</strain>
    </source>
</reference>
<accession>A0A453I7W3</accession>
<dbReference type="Proteomes" id="UP000015105">
    <property type="component" value="Chromosome 4D"/>
</dbReference>
<sequence length="42" mass="4905">MLGFPDCMHWLWTNCPYALQRQCQGHCKKPTIILEARASQDL</sequence>
<keyword evidence="2" id="KW-1185">Reference proteome</keyword>
<reference evidence="2" key="1">
    <citation type="journal article" date="2014" name="Science">
        <title>Ancient hybridizations among the ancestral genomes of bread wheat.</title>
        <authorList>
            <consortium name="International Wheat Genome Sequencing Consortium,"/>
            <person name="Marcussen T."/>
            <person name="Sandve S.R."/>
            <person name="Heier L."/>
            <person name="Spannagl M."/>
            <person name="Pfeifer M."/>
            <person name="Jakobsen K.S."/>
            <person name="Wulff B.B."/>
            <person name="Steuernagel B."/>
            <person name="Mayer K.F."/>
            <person name="Olsen O.A."/>
        </authorList>
    </citation>
    <scope>NUCLEOTIDE SEQUENCE [LARGE SCALE GENOMIC DNA]</scope>
    <source>
        <strain evidence="2">cv. AL8/78</strain>
    </source>
</reference>
<protein>
    <submittedName>
        <fullName evidence="1">Uncharacterized protein</fullName>
    </submittedName>
</protein>